<proteinExistence type="predicted"/>
<dbReference type="InterPro" id="IPR024455">
    <property type="entry name" value="Phage_capsid"/>
</dbReference>
<dbReference type="EMBL" id="CP015584">
    <property type="protein sequence ID" value="APT60044.1"/>
    <property type="molecule type" value="Genomic_DNA"/>
</dbReference>
<feature type="domain" description="Phage capsid-like C-terminal" evidence="2">
    <location>
        <begin position="148"/>
        <end position="430"/>
    </location>
</feature>
<dbReference type="NCBIfam" id="TIGR01554">
    <property type="entry name" value="major_cap_HK97"/>
    <property type="match status" value="1"/>
</dbReference>
<reference evidence="3 4" key="1">
    <citation type="submission" date="2016-05" db="EMBL/GenBank/DDBJ databases">
        <title>Complete Genome and Methylome Analysis of Psychrotrophic Bacterial Isolates from Antarctic Lake Untersee.</title>
        <authorList>
            <person name="Fomenkov A."/>
            <person name="Akimov V.N."/>
            <person name="Vasilyeva L.V."/>
            <person name="Andersen D."/>
            <person name="Vincze T."/>
            <person name="Roberts R.J."/>
        </authorList>
    </citation>
    <scope>NUCLEOTIDE SEQUENCE [LARGE SCALE GENOMIC DNA]</scope>
    <source>
        <strain evidence="3 4">U14-5</strain>
    </source>
</reference>
<organism evidence="3 4">
    <name type="scientific">Roseomonas gilardii</name>
    <dbReference type="NCBI Taxonomy" id="257708"/>
    <lineage>
        <taxon>Bacteria</taxon>
        <taxon>Pseudomonadati</taxon>
        <taxon>Pseudomonadota</taxon>
        <taxon>Alphaproteobacteria</taxon>
        <taxon>Acetobacterales</taxon>
        <taxon>Roseomonadaceae</taxon>
        <taxon>Roseomonas</taxon>
    </lineage>
</organism>
<protein>
    <submittedName>
        <fullName evidence="3">Capsid protein</fullName>
    </submittedName>
</protein>
<comment type="subcellular location">
    <subcellularLocation>
        <location evidence="1">Virion</location>
    </subcellularLocation>
</comment>
<evidence type="ECO:0000313" key="4">
    <source>
        <dbReference type="Proteomes" id="UP000185494"/>
    </source>
</evidence>
<dbReference type="Pfam" id="PF05065">
    <property type="entry name" value="Phage_capsid"/>
    <property type="match status" value="1"/>
</dbReference>
<evidence type="ECO:0000256" key="1">
    <source>
        <dbReference type="ARBA" id="ARBA00004328"/>
    </source>
</evidence>
<dbReference type="InterPro" id="IPR054612">
    <property type="entry name" value="Phage_capsid-like_C"/>
</dbReference>
<dbReference type="KEGG" id="rgi:RGI145_19515"/>
<dbReference type="Proteomes" id="UP000185494">
    <property type="component" value="Chromosome 2"/>
</dbReference>
<name>A0A1L7AMV4_9PROT</name>
<dbReference type="RefSeq" id="WP_075800754.1">
    <property type="nucleotide sequence ID" value="NZ_CP015584.1"/>
</dbReference>
<dbReference type="SUPFAM" id="SSF56563">
    <property type="entry name" value="Major capsid protein gp5"/>
    <property type="match status" value="1"/>
</dbReference>
<gene>
    <name evidence="3" type="ORF">RGI145_19515</name>
</gene>
<accession>A0A1L7AMV4</accession>
<dbReference type="AlphaFoldDB" id="A0A1L7AMV4"/>
<evidence type="ECO:0000259" key="2">
    <source>
        <dbReference type="Pfam" id="PF05065"/>
    </source>
</evidence>
<dbReference type="Gene3D" id="3.30.2320.10">
    <property type="entry name" value="hypothetical protein PF0899 domain"/>
    <property type="match status" value="1"/>
</dbReference>
<evidence type="ECO:0000313" key="3">
    <source>
        <dbReference type="EMBL" id="APT60044.1"/>
    </source>
</evidence>
<sequence>MNRAALLAATTALGSSLATPPRAVFARPRADAGGDPSKILADLQKAFSEFKAENDARLKGKADVVTDEKVERINADVGKLQAAIDDLNTRLAAAQAGAGTQEPVSPEDRAYASDFREWFKSGDKESGIRAAQRTGIRAAMSAGSSADGGYVAPVEWDRQITGKLKIISPFRQYATVQSITGQGYTHLYSDRAVGSGWVGETAARPATSTPQLASLEFRTGQIYAFPFATQDILDDALINIEEWLGGEVETEFARQEGIAFAGGDGVNKPYGILTYVTGGTNAARHPWGAIPTVNTGDAAKITLDGFIDLIYNLPAAFQSNAKLFMNRQSVATARKIKDAAGGYLWQPSVEAGQPSTILGAPIVDLPDMANVAANAIVALYGDMAATYVVVDRIGIRVLRDAISNKPYVGFYTTKRVGGGVKNPEPMRALKVAA</sequence>
<dbReference type="STRING" id="257708.RGI145_19515"/>